<name>A0AAV1QTI8_9ROSI</name>
<dbReference type="EMBL" id="CAWUPB010000295">
    <property type="protein sequence ID" value="CAK7324383.1"/>
    <property type="molecule type" value="Genomic_DNA"/>
</dbReference>
<evidence type="ECO:0000313" key="2">
    <source>
        <dbReference type="Proteomes" id="UP001314170"/>
    </source>
</evidence>
<dbReference type="Proteomes" id="UP001314170">
    <property type="component" value="Unassembled WGS sequence"/>
</dbReference>
<organism evidence="1 2">
    <name type="scientific">Dovyalis caffra</name>
    <dbReference type="NCBI Taxonomy" id="77055"/>
    <lineage>
        <taxon>Eukaryota</taxon>
        <taxon>Viridiplantae</taxon>
        <taxon>Streptophyta</taxon>
        <taxon>Embryophyta</taxon>
        <taxon>Tracheophyta</taxon>
        <taxon>Spermatophyta</taxon>
        <taxon>Magnoliopsida</taxon>
        <taxon>eudicotyledons</taxon>
        <taxon>Gunneridae</taxon>
        <taxon>Pentapetalae</taxon>
        <taxon>rosids</taxon>
        <taxon>fabids</taxon>
        <taxon>Malpighiales</taxon>
        <taxon>Salicaceae</taxon>
        <taxon>Flacourtieae</taxon>
        <taxon>Dovyalis</taxon>
    </lineage>
</organism>
<dbReference type="AlphaFoldDB" id="A0AAV1QTI8"/>
<comment type="caution">
    <text evidence="1">The sequence shown here is derived from an EMBL/GenBank/DDBJ whole genome shotgun (WGS) entry which is preliminary data.</text>
</comment>
<reference evidence="1 2" key="1">
    <citation type="submission" date="2024-01" db="EMBL/GenBank/DDBJ databases">
        <authorList>
            <person name="Waweru B."/>
        </authorList>
    </citation>
    <scope>NUCLEOTIDE SEQUENCE [LARGE SCALE GENOMIC DNA]</scope>
</reference>
<proteinExistence type="predicted"/>
<evidence type="ECO:0000313" key="1">
    <source>
        <dbReference type="EMBL" id="CAK7324383.1"/>
    </source>
</evidence>
<protein>
    <submittedName>
        <fullName evidence="1">Uncharacterized protein</fullName>
    </submittedName>
</protein>
<accession>A0AAV1QTI8</accession>
<feature type="non-terminal residue" evidence="1">
    <location>
        <position position="72"/>
    </location>
</feature>
<sequence length="72" mass="8153">MAKTGCHGKGRKEIKVGKALVGDITVYRTIKKRKFWALNRKKVLIGKLLGGAVSQLRILRQEFEPTSNLEWS</sequence>
<keyword evidence="2" id="KW-1185">Reference proteome</keyword>
<gene>
    <name evidence="1" type="ORF">DCAF_LOCUS2027</name>
</gene>